<dbReference type="Pfam" id="PF00496">
    <property type="entry name" value="SBP_bac_5"/>
    <property type="match status" value="1"/>
</dbReference>
<evidence type="ECO:0000256" key="1">
    <source>
        <dbReference type="ARBA" id="ARBA00005695"/>
    </source>
</evidence>
<gene>
    <name evidence="5" type="primary">hbpA_1</name>
    <name evidence="5" type="ORF">NCTC13159_01023</name>
    <name evidence="4" type="ORF">RO07_15995</name>
</gene>
<keyword evidence="2" id="KW-0732">Signal</keyword>
<dbReference type="InterPro" id="IPR000914">
    <property type="entry name" value="SBP_5_dom"/>
</dbReference>
<dbReference type="Gene3D" id="3.10.105.10">
    <property type="entry name" value="Dipeptide-binding Protein, Domain 3"/>
    <property type="match status" value="1"/>
</dbReference>
<accession>A0AAJ5CZD5</accession>
<sequence length="514" mass="57405">MLAAFALADTASAQVPKRGGTAVVALGAEPASLSPDTTNSVPDVAVGCMLYEGLVRFRQGFEIVPGLAKSWVISPDGLTYKFELQPAKWHDGVPVTSDDVKFTLEEISSKYGPRFNTPGKFIDRIETPSPSSVVITLKKPFAPFLFSLACEQNAAIMPAHILRGTDIPNNPAVLSRPVGNGPFKFSKWVRGSHVVLVRNPDYWRANEPYLDRIVVMIMPDAATRMLALRAGEVDYIVPDYVPLSAVQMIRHDPQFQAREVSYPGSDLIILNTKNPVLAKREVRQALLLAIDRKFIHEKVYYGLGGIPRSAFDTRLWAYDKDVDYETMYPYDPARARKLLDDAGLKPGPDGTRFTIRLLFETGRPEWMPAAQALQRFWENVGVKVVLDGAERAVILKRVYSDNDFDATLQTYSTLGDPALGIARTYTTDSIKKGVLFNNVSQYSNPEVDRLFGVGRDAHIQADRQKAYNRVQEILARDLPVLNLHQQPQFAVASTRLHGLWQGANQQWWGSVWMK</sequence>
<dbReference type="Proteomes" id="UP000254589">
    <property type="component" value="Unassembled WGS sequence"/>
</dbReference>
<dbReference type="EMBL" id="UGSJ01000001">
    <property type="protein sequence ID" value="SUA89556.1"/>
    <property type="molecule type" value="Genomic_DNA"/>
</dbReference>
<proteinExistence type="inferred from homology"/>
<dbReference type="GO" id="GO:1904680">
    <property type="term" value="F:peptide transmembrane transporter activity"/>
    <property type="evidence" value="ECO:0007669"/>
    <property type="project" value="TreeGrafter"/>
</dbReference>
<dbReference type="GO" id="GO:0043190">
    <property type="term" value="C:ATP-binding cassette (ABC) transporter complex"/>
    <property type="evidence" value="ECO:0007669"/>
    <property type="project" value="InterPro"/>
</dbReference>
<keyword evidence="5" id="KW-0449">Lipoprotein</keyword>
<dbReference type="Gene3D" id="3.40.190.10">
    <property type="entry name" value="Periplasmic binding protein-like II"/>
    <property type="match status" value="1"/>
</dbReference>
<dbReference type="AlphaFoldDB" id="A0AAJ5CZD5"/>
<dbReference type="GO" id="GO:0030288">
    <property type="term" value="C:outer membrane-bounded periplasmic space"/>
    <property type="evidence" value="ECO:0007669"/>
    <property type="project" value="UniProtKB-ARBA"/>
</dbReference>
<evidence type="ECO:0000256" key="2">
    <source>
        <dbReference type="ARBA" id="ARBA00022729"/>
    </source>
</evidence>
<dbReference type="GO" id="GO:0015833">
    <property type="term" value="P:peptide transport"/>
    <property type="evidence" value="ECO:0007669"/>
    <property type="project" value="TreeGrafter"/>
</dbReference>
<dbReference type="PIRSF" id="PIRSF002741">
    <property type="entry name" value="MppA"/>
    <property type="match status" value="1"/>
</dbReference>
<reference evidence="5 7" key="3">
    <citation type="submission" date="2018-06" db="EMBL/GenBank/DDBJ databases">
        <authorList>
            <consortium name="Pathogen Informatics"/>
            <person name="Doyle S."/>
        </authorList>
    </citation>
    <scope>NUCLEOTIDE SEQUENCE [LARGE SCALE GENOMIC DNA]</scope>
    <source>
        <strain evidence="5 7">NCTC13159</strain>
    </source>
</reference>
<dbReference type="CDD" id="cd08517">
    <property type="entry name" value="PBP2_NikA_DppA_OppA_like_13"/>
    <property type="match status" value="1"/>
</dbReference>
<feature type="domain" description="Solute-binding protein family 5" evidence="3">
    <location>
        <begin position="62"/>
        <end position="419"/>
    </location>
</feature>
<evidence type="ECO:0000259" key="3">
    <source>
        <dbReference type="Pfam" id="PF00496"/>
    </source>
</evidence>
<dbReference type="EMBL" id="CP010310">
    <property type="protein sequence ID" value="APD13385.1"/>
    <property type="molecule type" value="Genomic_DNA"/>
</dbReference>
<dbReference type="InterPro" id="IPR039424">
    <property type="entry name" value="SBP_5"/>
</dbReference>
<dbReference type="PANTHER" id="PTHR30290:SF38">
    <property type="entry name" value="D,D-DIPEPTIDE-BINDING PERIPLASMIC PROTEIN DDPA-RELATED"/>
    <property type="match status" value="1"/>
</dbReference>
<keyword evidence="6" id="KW-1185">Reference proteome</keyword>
<name>A0AAJ5CZD5_PANPU</name>
<dbReference type="InterPro" id="IPR030678">
    <property type="entry name" value="Peptide/Ni-bd"/>
</dbReference>
<evidence type="ECO:0000313" key="7">
    <source>
        <dbReference type="Proteomes" id="UP000254589"/>
    </source>
</evidence>
<evidence type="ECO:0000313" key="4">
    <source>
        <dbReference type="EMBL" id="APD13385.1"/>
    </source>
</evidence>
<protein>
    <submittedName>
        <fullName evidence="5">Hemin-binding lipoprotein</fullName>
    </submittedName>
</protein>
<dbReference type="KEGG" id="ppul:RO07_15995"/>
<evidence type="ECO:0000313" key="5">
    <source>
        <dbReference type="EMBL" id="SUA89556.1"/>
    </source>
</evidence>
<dbReference type="RefSeq" id="WP_052267105.1">
    <property type="nucleotide sequence ID" value="NZ_CP010310.2"/>
</dbReference>
<dbReference type="SUPFAM" id="SSF53850">
    <property type="entry name" value="Periplasmic binding protein-like II"/>
    <property type="match status" value="1"/>
</dbReference>
<evidence type="ECO:0000313" key="6">
    <source>
        <dbReference type="Proteomes" id="UP000035086"/>
    </source>
</evidence>
<organism evidence="5 7">
    <name type="scientific">Pandoraea pulmonicola</name>
    <dbReference type="NCBI Taxonomy" id="93221"/>
    <lineage>
        <taxon>Bacteria</taxon>
        <taxon>Pseudomonadati</taxon>
        <taxon>Pseudomonadota</taxon>
        <taxon>Betaproteobacteria</taxon>
        <taxon>Burkholderiales</taxon>
        <taxon>Burkholderiaceae</taxon>
        <taxon>Pandoraea</taxon>
    </lineage>
</organism>
<reference evidence="6" key="1">
    <citation type="submission" date="2014-12" db="EMBL/GenBank/DDBJ databases">
        <title>Complete Genome Sequencing of Pandoraea pulmonicola DSM 16583.</title>
        <authorList>
            <person name="Chan K.-G."/>
        </authorList>
    </citation>
    <scope>NUCLEOTIDE SEQUENCE [LARGE SCALE GENOMIC DNA]</scope>
    <source>
        <strain evidence="6">DSM 16583</strain>
    </source>
</reference>
<dbReference type="PANTHER" id="PTHR30290">
    <property type="entry name" value="PERIPLASMIC BINDING COMPONENT OF ABC TRANSPORTER"/>
    <property type="match status" value="1"/>
</dbReference>
<reference evidence="4" key="2">
    <citation type="submission" date="2016-11" db="EMBL/GenBank/DDBJ databases">
        <title>Complete Genome Sequencing of Pandoraea pulmonicola DSM 16583.</title>
        <authorList>
            <person name="Chan K.-G."/>
        </authorList>
    </citation>
    <scope>NUCLEOTIDE SEQUENCE</scope>
    <source>
        <strain evidence="4">DSM 16583</strain>
    </source>
</reference>
<comment type="similarity">
    <text evidence="1">Belongs to the bacterial solute-binding protein 5 family.</text>
</comment>
<dbReference type="Proteomes" id="UP000035086">
    <property type="component" value="Chromosome"/>
</dbReference>